<evidence type="ECO:0000256" key="4">
    <source>
        <dbReference type="ARBA" id="ARBA00022741"/>
    </source>
</evidence>
<reference evidence="7 8" key="1">
    <citation type="submission" date="2019-08" db="EMBL/GenBank/DDBJ databases">
        <authorList>
            <person name="Seo Y.L."/>
        </authorList>
    </citation>
    <scope>NUCLEOTIDE SEQUENCE [LARGE SCALE GENOMIC DNA]</scope>
    <source>
        <strain evidence="7 8">MaA-C15</strain>
    </source>
</reference>
<dbReference type="GO" id="GO:0005524">
    <property type="term" value="F:ATP binding"/>
    <property type="evidence" value="ECO:0007669"/>
    <property type="project" value="UniProtKB-KW"/>
</dbReference>
<dbReference type="InterPro" id="IPR003439">
    <property type="entry name" value="ABC_transporter-like_ATP-bd"/>
</dbReference>
<keyword evidence="3" id="KW-0813">Transport</keyword>
<dbReference type="PANTHER" id="PTHR43776:SF7">
    <property type="entry name" value="D,D-DIPEPTIDE TRANSPORT ATP-BINDING PROTEIN DDPF-RELATED"/>
    <property type="match status" value="1"/>
</dbReference>
<evidence type="ECO:0000256" key="1">
    <source>
        <dbReference type="ARBA" id="ARBA00004417"/>
    </source>
</evidence>
<dbReference type="NCBIfam" id="TIGR01727">
    <property type="entry name" value="oligo_HPY"/>
    <property type="match status" value="1"/>
</dbReference>
<evidence type="ECO:0000313" key="7">
    <source>
        <dbReference type="EMBL" id="TYR32496.1"/>
    </source>
</evidence>
<dbReference type="SUPFAM" id="SSF52540">
    <property type="entry name" value="P-loop containing nucleoside triphosphate hydrolases"/>
    <property type="match status" value="1"/>
</dbReference>
<dbReference type="SMART" id="SM00382">
    <property type="entry name" value="AAA"/>
    <property type="match status" value="1"/>
</dbReference>
<dbReference type="GO" id="GO:0055085">
    <property type="term" value="P:transmembrane transport"/>
    <property type="evidence" value="ECO:0007669"/>
    <property type="project" value="UniProtKB-ARBA"/>
</dbReference>
<dbReference type="Gene3D" id="3.40.50.300">
    <property type="entry name" value="P-loop containing nucleotide triphosphate hydrolases"/>
    <property type="match status" value="1"/>
</dbReference>
<protein>
    <submittedName>
        <fullName evidence="7">ATP-binding cassette domain-containing protein</fullName>
    </submittedName>
</protein>
<dbReference type="InterPro" id="IPR013563">
    <property type="entry name" value="Oligopep_ABC_C"/>
</dbReference>
<proteinExistence type="inferred from homology"/>
<dbReference type="FunFam" id="3.40.50.300:FF:000016">
    <property type="entry name" value="Oligopeptide ABC transporter ATP-binding component"/>
    <property type="match status" value="1"/>
</dbReference>
<dbReference type="GO" id="GO:0015833">
    <property type="term" value="P:peptide transport"/>
    <property type="evidence" value="ECO:0007669"/>
    <property type="project" value="InterPro"/>
</dbReference>
<evidence type="ECO:0000256" key="3">
    <source>
        <dbReference type="ARBA" id="ARBA00022448"/>
    </source>
</evidence>
<dbReference type="Proteomes" id="UP000323258">
    <property type="component" value="Unassembled WGS sequence"/>
</dbReference>
<dbReference type="OrthoDB" id="9815712at2"/>
<dbReference type="Pfam" id="PF00005">
    <property type="entry name" value="ABC_tran"/>
    <property type="match status" value="1"/>
</dbReference>
<evidence type="ECO:0000313" key="8">
    <source>
        <dbReference type="Proteomes" id="UP000323258"/>
    </source>
</evidence>
<dbReference type="PROSITE" id="PS00211">
    <property type="entry name" value="ABC_TRANSPORTER_1"/>
    <property type="match status" value="1"/>
</dbReference>
<keyword evidence="4" id="KW-0547">Nucleotide-binding</keyword>
<keyword evidence="8" id="KW-1185">Reference proteome</keyword>
<comment type="subcellular location">
    <subcellularLocation>
        <location evidence="1">Cell inner membrane</location>
        <topology evidence="1">Peripheral membrane protein</topology>
    </subcellularLocation>
</comment>
<gene>
    <name evidence="7" type="ORF">FY036_11900</name>
</gene>
<comment type="caution">
    <text evidence="7">The sequence shown here is derived from an EMBL/GenBank/DDBJ whole genome shotgun (WGS) entry which is preliminary data.</text>
</comment>
<dbReference type="PANTHER" id="PTHR43776">
    <property type="entry name" value="TRANSPORT ATP-BINDING PROTEIN"/>
    <property type="match status" value="1"/>
</dbReference>
<dbReference type="GO" id="GO:0016887">
    <property type="term" value="F:ATP hydrolysis activity"/>
    <property type="evidence" value="ECO:0007669"/>
    <property type="project" value="InterPro"/>
</dbReference>
<dbReference type="InterPro" id="IPR003593">
    <property type="entry name" value="AAA+_ATPase"/>
</dbReference>
<dbReference type="InterPro" id="IPR017871">
    <property type="entry name" value="ABC_transporter-like_CS"/>
</dbReference>
<dbReference type="Pfam" id="PF08352">
    <property type="entry name" value="oligo_HPY"/>
    <property type="match status" value="1"/>
</dbReference>
<organism evidence="7 8">
    <name type="scientific">Neoaquamicrobium microcysteis</name>
    <dbReference type="NCBI Taxonomy" id="2682781"/>
    <lineage>
        <taxon>Bacteria</taxon>
        <taxon>Pseudomonadati</taxon>
        <taxon>Pseudomonadota</taxon>
        <taxon>Alphaproteobacteria</taxon>
        <taxon>Hyphomicrobiales</taxon>
        <taxon>Phyllobacteriaceae</taxon>
        <taxon>Neoaquamicrobium</taxon>
    </lineage>
</organism>
<dbReference type="EMBL" id="VSZS01000062">
    <property type="protein sequence ID" value="TYR32496.1"/>
    <property type="molecule type" value="Genomic_DNA"/>
</dbReference>
<accession>A0A5D4GUV6</accession>
<dbReference type="InterPro" id="IPR050319">
    <property type="entry name" value="ABC_transp_ATP-bind"/>
</dbReference>
<dbReference type="RefSeq" id="WP_148914943.1">
    <property type="nucleotide sequence ID" value="NZ_VSZS01000062.1"/>
</dbReference>
<feature type="domain" description="ABC transporter" evidence="6">
    <location>
        <begin position="9"/>
        <end position="259"/>
    </location>
</feature>
<comment type="similarity">
    <text evidence="2">Belongs to the ABC transporter superfamily.</text>
</comment>
<dbReference type="InterPro" id="IPR027417">
    <property type="entry name" value="P-loop_NTPase"/>
</dbReference>
<name>A0A5D4GUV6_9HYPH</name>
<dbReference type="PROSITE" id="PS50893">
    <property type="entry name" value="ABC_TRANSPORTER_2"/>
    <property type="match status" value="1"/>
</dbReference>
<evidence type="ECO:0000256" key="5">
    <source>
        <dbReference type="ARBA" id="ARBA00022840"/>
    </source>
</evidence>
<evidence type="ECO:0000256" key="2">
    <source>
        <dbReference type="ARBA" id="ARBA00005417"/>
    </source>
</evidence>
<evidence type="ECO:0000259" key="6">
    <source>
        <dbReference type="PROSITE" id="PS50893"/>
    </source>
</evidence>
<keyword evidence="5 7" id="KW-0067">ATP-binding</keyword>
<dbReference type="CDD" id="cd03257">
    <property type="entry name" value="ABC_NikE_OppD_transporters"/>
    <property type="match status" value="1"/>
</dbReference>
<sequence>MHSTVEPLMRVEGVERIFGGRRKLFGGHRAGVHAVQDVSLDIMPGETLGIVGESGCGKSTLARMLVGLDQPTGGSIRFKGRDIADTLRNDFNGLARNIQYVFQDPVSSLNPRKTIRSILEAPLKHLLGLGRKERAERLGTLMDAVNLRPEFLERYPHEFSGGQAQRIGIARALAADPELIVLDEPVSALDVSVQAQVINLLADLKARFGLTYVFISHDLSVVESVSDRVAVMYFGRLAELGPARALFADPRHRYTRLLLDSVPAPGKPIVACEGSEGDLPDPYDPPAGCAFAPRCPAADDLCRSQRPALDAGAVDGAHLAACFHPPLLTGETAGDGQL</sequence>
<dbReference type="GO" id="GO:0005886">
    <property type="term" value="C:plasma membrane"/>
    <property type="evidence" value="ECO:0007669"/>
    <property type="project" value="UniProtKB-SubCell"/>
</dbReference>
<dbReference type="AlphaFoldDB" id="A0A5D4GUV6"/>
<reference evidence="7 8" key="2">
    <citation type="submission" date="2019-09" db="EMBL/GenBank/DDBJ databases">
        <title>Mesorhizobium sp. MaA-C15 isolated from Microcystis aeruginosa.</title>
        <authorList>
            <person name="Jeong S.E."/>
            <person name="Jin H.M."/>
            <person name="Jeon C.O."/>
        </authorList>
    </citation>
    <scope>NUCLEOTIDE SEQUENCE [LARGE SCALE GENOMIC DNA]</scope>
    <source>
        <strain evidence="7 8">MaA-C15</strain>
    </source>
</reference>